<sequence>MSTIVHAPAAAASSQDVTLPAIPELLNPNFLDVLIPPTEKPGPSEVLTAPPRNAMMDALRETAHHTLTENDAPAFSSTLSPTLDAFQGLRPFTKGKEVDRYLEKAWAEDPALTLRIIWCIRSIHDGKSDKVLFYRAFGWLFKNHPRTAIINLHYLVAPVCSLRRKIKTKDGKEIIRQERAPHGYWKDLLNILALATVDELHPKEDVPERSSFLHNHTQPNAHLKFASNADREAWSREQRAKAARASHGRLVEKLAEPTFRALYVAVARLFADKLTEDFHILKKIESLPPNAKNRVQLIFSLSLAGKWAPSPNRSHDRVTNISTAISILLHHAQITGTLSARIPFSLTPSPVEAHVLRVFYQRHILAPSRRLKSLPEPLMSANRWSEIIYTRVSSVCMKNSSEKFFTHDPKRFVSYLTDVEGGKAPISGATLLPHELVRQAAQFAGDGLTKSKLDAAIHKHRRELAETQIRVIEAQWKTLVARLRESGELDNCIAVCDVSVSMGSIACTGARRTSAFDVDPIWPSISLSLLIAQLAKPPFTGGFISFSSRPQYISLDPALGLVDAVEKMAHTDFWGMNTDFNAVFLDLLLPLAVKNKVSKDDMIKRVFVFTDMQFDAARQESVDWFHAAGLRAAEDVYSDDGTETDKGAEYEAMDQSERTAGDAVVDDGAGTEDDARMGAIGAGGPTAADWETNHDVIERAYKEAGYDLPQIVYWDLSHASASEYPGITAPVTGERKGVALLNGFSPSLLKVFMDVDDEEEEEDEEWEKVRKDGEIVKKEKTKLTPVEIMKYVLGKKSFAGLVVD</sequence>
<proteinExistence type="predicted"/>
<evidence type="ECO:0000313" key="2">
    <source>
        <dbReference type="Proteomes" id="UP000790377"/>
    </source>
</evidence>
<protein>
    <submittedName>
        <fullName evidence="1">Uncharacterized protein</fullName>
    </submittedName>
</protein>
<dbReference type="EMBL" id="MU267887">
    <property type="protein sequence ID" value="KAH7907623.1"/>
    <property type="molecule type" value="Genomic_DNA"/>
</dbReference>
<comment type="caution">
    <text evidence="1">The sequence shown here is derived from an EMBL/GenBank/DDBJ whole genome shotgun (WGS) entry which is preliminary data.</text>
</comment>
<keyword evidence="2" id="KW-1185">Reference proteome</keyword>
<evidence type="ECO:0000313" key="1">
    <source>
        <dbReference type="EMBL" id="KAH7907623.1"/>
    </source>
</evidence>
<name>A0ACB8A3N2_9AGAM</name>
<organism evidence="1 2">
    <name type="scientific">Hygrophoropsis aurantiaca</name>
    <dbReference type="NCBI Taxonomy" id="72124"/>
    <lineage>
        <taxon>Eukaryota</taxon>
        <taxon>Fungi</taxon>
        <taxon>Dikarya</taxon>
        <taxon>Basidiomycota</taxon>
        <taxon>Agaricomycotina</taxon>
        <taxon>Agaricomycetes</taxon>
        <taxon>Agaricomycetidae</taxon>
        <taxon>Boletales</taxon>
        <taxon>Coniophorineae</taxon>
        <taxon>Hygrophoropsidaceae</taxon>
        <taxon>Hygrophoropsis</taxon>
    </lineage>
</organism>
<dbReference type="Proteomes" id="UP000790377">
    <property type="component" value="Unassembled WGS sequence"/>
</dbReference>
<reference evidence="1" key="1">
    <citation type="journal article" date="2021" name="New Phytol.">
        <title>Evolutionary innovations through gain and loss of genes in the ectomycorrhizal Boletales.</title>
        <authorList>
            <person name="Wu G."/>
            <person name="Miyauchi S."/>
            <person name="Morin E."/>
            <person name="Kuo A."/>
            <person name="Drula E."/>
            <person name="Varga T."/>
            <person name="Kohler A."/>
            <person name="Feng B."/>
            <person name="Cao Y."/>
            <person name="Lipzen A."/>
            <person name="Daum C."/>
            <person name="Hundley H."/>
            <person name="Pangilinan J."/>
            <person name="Johnson J."/>
            <person name="Barry K."/>
            <person name="LaButti K."/>
            <person name="Ng V."/>
            <person name="Ahrendt S."/>
            <person name="Min B."/>
            <person name="Choi I.G."/>
            <person name="Park H."/>
            <person name="Plett J.M."/>
            <person name="Magnuson J."/>
            <person name="Spatafora J.W."/>
            <person name="Nagy L.G."/>
            <person name="Henrissat B."/>
            <person name="Grigoriev I.V."/>
            <person name="Yang Z.L."/>
            <person name="Xu J."/>
            <person name="Martin F.M."/>
        </authorList>
    </citation>
    <scope>NUCLEOTIDE SEQUENCE</scope>
    <source>
        <strain evidence="1">ATCC 28755</strain>
    </source>
</reference>
<gene>
    <name evidence="1" type="ORF">BJ138DRAFT_1129038</name>
</gene>
<accession>A0ACB8A3N2</accession>